<dbReference type="Proteomes" id="UP000634136">
    <property type="component" value="Unassembled WGS sequence"/>
</dbReference>
<comment type="caution">
    <text evidence="1">The sequence shown here is derived from an EMBL/GenBank/DDBJ whole genome shotgun (WGS) entry which is preliminary data.</text>
</comment>
<dbReference type="EMBL" id="JAAIUW010000008">
    <property type="protein sequence ID" value="KAF7818218.1"/>
    <property type="molecule type" value="Genomic_DNA"/>
</dbReference>
<keyword evidence="2" id="KW-1185">Reference proteome</keyword>
<evidence type="ECO:0000313" key="2">
    <source>
        <dbReference type="Proteomes" id="UP000634136"/>
    </source>
</evidence>
<proteinExistence type="predicted"/>
<reference evidence="1" key="1">
    <citation type="submission" date="2020-09" db="EMBL/GenBank/DDBJ databases">
        <title>Genome-Enabled Discovery of Anthraquinone Biosynthesis in Senna tora.</title>
        <authorList>
            <person name="Kang S.-H."/>
            <person name="Pandey R.P."/>
            <person name="Lee C.-M."/>
            <person name="Sim J.-S."/>
            <person name="Jeong J.-T."/>
            <person name="Choi B.-S."/>
            <person name="Jung M."/>
            <person name="Ginzburg D."/>
            <person name="Zhao K."/>
            <person name="Won S.Y."/>
            <person name="Oh T.-J."/>
            <person name="Yu Y."/>
            <person name="Kim N.-H."/>
            <person name="Lee O.R."/>
            <person name="Lee T.-H."/>
            <person name="Bashyal P."/>
            <person name="Kim T.-S."/>
            <person name="Lee W.-H."/>
            <person name="Kawkins C."/>
            <person name="Kim C.-K."/>
            <person name="Kim J.S."/>
            <person name="Ahn B.O."/>
            <person name="Rhee S.Y."/>
            <person name="Sohng J.K."/>
        </authorList>
    </citation>
    <scope>NUCLEOTIDE SEQUENCE</scope>
    <source>
        <tissue evidence="1">Leaf</tissue>
    </source>
</reference>
<sequence>MGLIELPVKPQAIIKESRYMS</sequence>
<dbReference type="AlphaFoldDB" id="A0A834T9X7"/>
<name>A0A834T9X7_9FABA</name>
<accession>A0A834T9X7</accession>
<gene>
    <name evidence="1" type="ORF">G2W53_023673</name>
</gene>
<organism evidence="1 2">
    <name type="scientific">Senna tora</name>
    <dbReference type="NCBI Taxonomy" id="362788"/>
    <lineage>
        <taxon>Eukaryota</taxon>
        <taxon>Viridiplantae</taxon>
        <taxon>Streptophyta</taxon>
        <taxon>Embryophyta</taxon>
        <taxon>Tracheophyta</taxon>
        <taxon>Spermatophyta</taxon>
        <taxon>Magnoliopsida</taxon>
        <taxon>eudicotyledons</taxon>
        <taxon>Gunneridae</taxon>
        <taxon>Pentapetalae</taxon>
        <taxon>rosids</taxon>
        <taxon>fabids</taxon>
        <taxon>Fabales</taxon>
        <taxon>Fabaceae</taxon>
        <taxon>Caesalpinioideae</taxon>
        <taxon>Cassia clade</taxon>
        <taxon>Senna</taxon>
    </lineage>
</organism>
<evidence type="ECO:0000313" key="1">
    <source>
        <dbReference type="EMBL" id="KAF7818218.1"/>
    </source>
</evidence>
<protein>
    <submittedName>
        <fullName evidence="1">Uncharacterized protein</fullName>
    </submittedName>
</protein>